<dbReference type="EMBL" id="JAUOQI010000020">
    <property type="protein sequence ID" value="MDO6579446.1"/>
    <property type="molecule type" value="Genomic_DNA"/>
</dbReference>
<evidence type="ECO:0000256" key="2">
    <source>
        <dbReference type="ARBA" id="ARBA00022676"/>
    </source>
</evidence>
<dbReference type="CDD" id="cd02526">
    <property type="entry name" value="GT2_RfbF_like"/>
    <property type="match status" value="1"/>
</dbReference>
<dbReference type="PANTHER" id="PTHR43179:SF12">
    <property type="entry name" value="GALACTOFURANOSYLTRANSFERASE GLFT2"/>
    <property type="match status" value="1"/>
</dbReference>
<protein>
    <submittedName>
        <fullName evidence="5">Glycosyltransferase family 2 protein</fullName>
    </submittedName>
    <submittedName>
        <fullName evidence="4">Rhamnosyl transferase</fullName>
    </submittedName>
</protein>
<accession>A0AAW7Z867</accession>
<evidence type="ECO:0000256" key="3">
    <source>
        <dbReference type="ARBA" id="ARBA00022679"/>
    </source>
</evidence>
<reference evidence="5" key="2">
    <citation type="submission" date="2023-07" db="EMBL/GenBank/DDBJ databases">
        <title>Genome content predicts the carbon catabolic preferences of heterotrophic bacteria.</title>
        <authorList>
            <person name="Gralka M."/>
        </authorList>
    </citation>
    <scope>NUCLEOTIDE SEQUENCE</scope>
    <source>
        <strain evidence="5">F2M12</strain>
    </source>
</reference>
<sequence>MNCGIVVVLYHPDIQHVQSLIDGFMACEWPIVLVDNSSEKTVLSLSSHCKYFHYSDNVGIAEAQNIGLDYLFKNGMSHAVVLDQDSLFTANMGLDLLAQYHALEQSHKIAALGPSIHCQFTDKLTVGRVQKGRPIDSRVREVKQIIASGMMLSSSAFSVVGHKETGLFIDGVDHEWCWRANKLGFSIFQSLSVCMPHRQGDDRVKVLGLTFKQGAPIRLYYQMRNVLLLARRGYVPLYWKCRHLPAIPLRYIVNRFYFPDGKKRGHYLLKGLIDGISAKKGKIQERSVK</sequence>
<comment type="similarity">
    <text evidence="1">Belongs to the glycosyltransferase 2 family.</text>
</comment>
<dbReference type="InterPro" id="IPR029044">
    <property type="entry name" value="Nucleotide-diphossugar_trans"/>
</dbReference>
<name>A0AAW7Z867_9ALTE</name>
<dbReference type="Proteomes" id="UP000056750">
    <property type="component" value="Chromosome"/>
</dbReference>
<dbReference type="SUPFAM" id="SSF53448">
    <property type="entry name" value="Nucleotide-diphospho-sugar transferases"/>
    <property type="match status" value="1"/>
</dbReference>
<keyword evidence="3 4" id="KW-0808">Transferase</keyword>
<proteinExistence type="inferred from homology"/>
<keyword evidence="2" id="KW-0328">Glycosyltransferase</keyword>
<organism evidence="5 7">
    <name type="scientific">Alteromonas stellipolaris</name>
    <dbReference type="NCBI Taxonomy" id="233316"/>
    <lineage>
        <taxon>Bacteria</taxon>
        <taxon>Pseudomonadati</taxon>
        <taxon>Pseudomonadota</taxon>
        <taxon>Gammaproteobacteria</taxon>
        <taxon>Alteromonadales</taxon>
        <taxon>Alteromonadaceae</taxon>
        <taxon>Alteromonas/Salinimonas group</taxon>
        <taxon>Alteromonas</taxon>
    </lineage>
</organism>
<evidence type="ECO:0000313" key="4">
    <source>
        <dbReference type="EMBL" id="AMJ73542.1"/>
    </source>
</evidence>
<dbReference type="PANTHER" id="PTHR43179">
    <property type="entry name" value="RHAMNOSYLTRANSFERASE WBBL"/>
    <property type="match status" value="1"/>
</dbReference>
<dbReference type="Gene3D" id="3.90.550.10">
    <property type="entry name" value="Spore Coat Polysaccharide Biosynthesis Protein SpsA, Chain A"/>
    <property type="match status" value="1"/>
</dbReference>
<evidence type="ECO:0000313" key="7">
    <source>
        <dbReference type="Proteomes" id="UP001170717"/>
    </source>
</evidence>
<dbReference type="Proteomes" id="UP001170717">
    <property type="component" value="Unassembled WGS sequence"/>
</dbReference>
<evidence type="ECO:0000313" key="5">
    <source>
        <dbReference type="EMBL" id="MDO6579446.1"/>
    </source>
</evidence>
<keyword evidence="6" id="KW-1185">Reference proteome</keyword>
<evidence type="ECO:0000256" key="1">
    <source>
        <dbReference type="ARBA" id="ARBA00006739"/>
    </source>
</evidence>
<dbReference type="AlphaFoldDB" id="A0AAW7Z867"/>
<dbReference type="KEGG" id="asq:AVL57_05865"/>
<gene>
    <name evidence="4" type="ORF">AVL57_05865</name>
    <name evidence="5" type="ORF">Q4527_18755</name>
</gene>
<dbReference type="RefSeq" id="WP_057793470.1">
    <property type="nucleotide sequence ID" value="NZ_CAXIBE010000020.1"/>
</dbReference>
<evidence type="ECO:0000313" key="6">
    <source>
        <dbReference type="Proteomes" id="UP000056750"/>
    </source>
</evidence>
<reference evidence="4 6" key="1">
    <citation type="submission" date="2015-12" db="EMBL/GenBank/DDBJ databases">
        <title>Intraspecies pangenome expansion in the marine bacterium Alteromonas.</title>
        <authorList>
            <person name="Lopez-Perez M."/>
            <person name="Rodriguez-Valera F."/>
        </authorList>
    </citation>
    <scope>NUCLEOTIDE SEQUENCE [LARGE SCALE GENOMIC DNA]</scope>
    <source>
        <strain evidence="4 6">LMG 21861</strain>
    </source>
</reference>
<dbReference type="GO" id="GO:0016757">
    <property type="term" value="F:glycosyltransferase activity"/>
    <property type="evidence" value="ECO:0007669"/>
    <property type="project" value="UniProtKB-KW"/>
</dbReference>
<dbReference type="EMBL" id="CP013926">
    <property type="protein sequence ID" value="AMJ73542.1"/>
    <property type="molecule type" value="Genomic_DNA"/>
</dbReference>